<reference evidence="1 2" key="2">
    <citation type="journal article" date="2022" name="Mol. Ecol. Resour.">
        <title>The genomes of chicory, endive, great burdock and yacon provide insights into Asteraceae paleo-polyploidization history and plant inulin production.</title>
        <authorList>
            <person name="Fan W."/>
            <person name="Wang S."/>
            <person name="Wang H."/>
            <person name="Wang A."/>
            <person name="Jiang F."/>
            <person name="Liu H."/>
            <person name="Zhao H."/>
            <person name="Xu D."/>
            <person name="Zhang Y."/>
        </authorList>
    </citation>
    <scope>NUCLEOTIDE SEQUENCE [LARGE SCALE GENOMIC DNA]</scope>
    <source>
        <strain evidence="2">cv. Niubang</strain>
    </source>
</reference>
<evidence type="ECO:0000313" key="1">
    <source>
        <dbReference type="EMBL" id="KAI3706949.1"/>
    </source>
</evidence>
<dbReference type="EMBL" id="CM042054">
    <property type="protein sequence ID" value="KAI3706949.1"/>
    <property type="molecule type" value="Genomic_DNA"/>
</dbReference>
<keyword evidence="2" id="KW-1185">Reference proteome</keyword>
<proteinExistence type="predicted"/>
<protein>
    <submittedName>
        <fullName evidence="1">Uncharacterized protein</fullName>
    </submittedName>
</protein>
<reference evidence="2" key="1">
    <citation type="journal article" date="2022" name="Mol. Ecol. Resour.">
        <title>The genomes of chicory, endive, great burdock and yacon provide insights into Asteraceae palaeo-polyploidization history and plant inulin production.</title>
        <authorList>
            <person name="Fan W."/>
            <person name="Wang S."/>
            <person name="Wang H."/>
            <person name="Wang A."/>
            <person name="Jiang F."/>
            <person name="Liu H."/>
            <person name="Zhao H."/>
            <person name="Xu D."/>
            <person name="Zhang Y."/>
        </authorList>
    </citation>
    <scope>NUCLEOTIDE SEQUENCE [LARGE SCALE GENOMIC DNA]</scope>
    <source>
        <strain evidence="2">cv. Niubang</strain>
    </source>
</reference>
<sequence length="173" mass="19283">MVYPSRHRLYFPKFFHHQTSPSQVTTISFHRHDHRSSRFNSPHFNLHLSFPCHSPTLSTSISLPFSFCTTTVIPPLVFLPVGFAGSRIGIDGGIEMENKRGVDEMKLERGRCGFGIDGEDNRSACGEVLCGIDGFPSVECYGVLTASFTFQISSLLLWLSAMERTAGMNYKDG</sequence>
<name>A0ACB9A9Q1_ARCLA</name>
<accession>A0ACB9A9Q1</accession>
<comment type="caution">
    <text evidence="1">The sequence shown here is derived from an EMBL/GenBank/DDBJ whole genome shotgun (WGS) entry which is preliminary data.</text>
</comment>
<dbReference type="Proteomes" id="UP001055879">
    <property type="component" value="Linkage Group LG08"/>
</dbReference>
<evidence type="ECO:0000313" key="2">
    <source>
        <dbReference type="Proteomes" id="UP001055879"/>
    </source>
</evidence>
<organism evidence="1 2">
    <name type="scientific">Arctium lappa</name>
    <name type="common">Greater burdock</name>
    <name type="synonym">Lappa major</name>
    <dbReference type="NCBI Taxonomy" id="4217"/>
    <lineage>
        <taxon>Eukaryota</taxon>
        <taxon>Viridiplantae</taxon>
        <taxon>Streptophyta</taxon>
        <taxon>Embryophyta</taxon>
        <taxon>Tracheophyta</taxon>
        <taxon>Spermatophyta</taxon>
        <taxon>Magnoliopsida</taxon>
        <taxon>eudicotyledons</taxon>
        <taxon>Gunneridae</taxon>
        <taxon>Pentapetalae</taxon>
        <taxon>asterids</taxon>
        <taxon>campanulids</taxon>
        <taxon>Asterales</taxon>
        <taxon>Asteraceae</taxon>
        <taxon>Carduoideae</taxon>
        <taxon>Cardueae</taxon>
        <taxon>Arctiinae</taxon>
        <taxon>Arctium</taxon>
    </lineage>
</organism>
<gene>
    <name evidence="1" type="ORF">L6452_25053</name>
</gene>